<accession>A0ABP9R2H7</accession>
<protein>
    <submittedName>
        <fullName evidence="3">DUF58 domain-containing protein</fullName>
    </submittedName>
</protein>
<evidence type="ECO:0000313" key="4">
    <source>
        <dbReference type="Proteomes" id="UP001428817"/>
    </source>
</evidence>
<gene>
    <name evidence="3" type="ORF">GCM10023321_67980</name>
</gene>
<dbReference type="RefSeq" id="WP_185059999.1">
    <property type="nucleotide sequence ID" value="NZ_BAABJP010000044.1"/>
</dbReference>
<keyword evidence="1" id="KW-0812">Transmembrane</keyword>
<dbReference type="EMBL" id="BAABJP010000044">
    <property type="protein sequence ID" value="GAA5170586.1"/>
    <property type="molecule type" value="Genomic_DNA"/>
</dbReference>
<dbReference type="InterPro" id="IPR002881">
    <property type="entry name" value="DUF58"/>
</dbReference>
<keyword evidence="4" id="KW-1185">Reference proteome</keyword>
<keyword evidence="1" id="KW-1133">Transmembrane helix</keyword>
<name>A0ABP9R2H7_9PSEU</name>
<organism evidence="3 4">
    <name type="scientific">Pseudonocardia eucalypti</name>
    <dbReference type="NCBI Taxonomy" id="648755"/>
    <lineage>
        <taxon>Bacteria</taxon>
        <taxon>Bacillati</taxon>
        <taxon>Actinomycetota</taxon>
        <taxon>Actinomycetes</taxon>
        <taxon>Pseudonocardiales</taxon>
        <taxon>Pseudonocardiaceae</taxon>
        <taxon>Pseudonocardia</taxon>
    </lineage>
</organism>
<keyword evidence="1" id="KW-0472">Membrane</keyword>
<evidence type="ECO:0000259" key="2">
    <source>
        <dbReference type="Pfam" id="PF01882"/>
    </source>
</evidence>
<dbReference type="Pfam" id="PF01882">
    <property type="entry name" value="DUF58"/>
    <property type="match status" value="1"/>
</dbReference>
<feature type="transmembrane region" description="Helical" evidence="1">
    <location>
        <begin position="36"/>
        <end position="54"/>
    </location>
</feature>
<feature type="domain" description="DUF58" evidence="2">
    <location>
        <begin position="196"/>
        <end position="348"/>
    </location>
</feature>
<feature type="transmembrane region" description="Helical" evidence="1">
    <location>
        <begin position="12"/>
        <end position="30"/>
    </location>
</feature>
<reference evidence="4" key="1">
    <citation type="journal article" date="2019" name="Int. J. Syst. Evol. Microbiol.">
        <title>The Global Catalogue of Microorganisms (GCM) 10K type strain sequencing project: providing services to taxonomists for standard genome sequencing and annotation.</title>
        <authorList>
            <consortium name="The Broad Institute Genomics Platform"/>
            <consortium name="The Broad Institute Genome Sequencing Center for Infectious Disease"/>
            <person name="Wu L."/>
            <person name="Ma J."/>
        </authorList>
    </citation>
    <scope>NUCLEOTIDE SEQUENCE [LARGE SCALE GENOMIC DNA]</scope>
    <source>
        <strain evidence="4">JCM 18303</strain>
    </source>
</reference>
<evidence type="ECO:0000313" key="3">
    <source>
        <dbReference type="EMBL" id="GAA5170586.1"/>
    </source>
</evidence>
<comment type="caution">
    <text evidence="3">The sequence shown here is derived from an EMBL/GenBank/DDBJ whole genome shotgun (WGS) entry which is preliminary data.</text>
</comment>
<dbReference type="PANTHER" id="PTHR33608:SF14">
    <property type="entry name" value="POSSIBLE CONSERVED SECRETED PROTEIN"/>
    <property type="match status" value="1"/>
</dbReference>
<proteinExistence type="predicted"/>
<dbReference type="Proteomes" id="UP001428817">
    <property type="component" value="Unassembled WGS sequence"/>
</dbReference>
<dbReference type="PANTHER" id="PTHR33608">
    <property type="entry name" value="BLL2464 PROTEIN"/>
    <property type="match status" value="1"/>
</dbReference>
<evidence type="ECO:0000256" key="1">
    <source>
        <dbReference type="SAM" id="Phobius"/>
    </source>
</evidence>
<sequence length="422" mass="45822">MKDRRLDWVPAGWLVGVVAVAGVLALAVVIAGRFDLVVFTAPLFGALAGAWWGVRPNRMLELTVEQSVQRAFEGESVTLHVELTAPPGVELQRVEMQTSYQLEASLVGLTRPTPNRVHGEWRLEAGHWGRGWVRARITARGAGGLLNGSALCQVTEVAVFPHADRIGVAPFPKDPPDLLGVHIGRRKGGGVEFAGLREYQAGDSLRSVNWPVSARRGTLHVTERLTEQAAKLVVLVDASGEIRQPGRTTLELSVQGALAVVSAALRRGDRAGVIALGGMMRWLQPGMGHRHFYRIVEALLDVEPGAGSAPADADAFPPSILPRGAALVVFTPLLDERVVHSLIDLRRRGFGLAVVDVLRARPRPRPRQEYDPIAVRMWRIGRAGVHNRLVEAGIPVAEWAEGTELEEVLRPITTRALSGSRL</sequence>